<keyword evidence="7" id="KW-0119">Carbohydrate metabolism</keyword>
<sequence>MKPTIVIIGAGSVEFTRELLGDILSFPELGAVRVVLHDIDAERLETAEAITRATARAAGAHPEVLATTDRRRALDGADYVINVIQVGMHDATVRDFEIPAKYGLNQTIGDTIGIGGIFRGLRTFPVLAGIAADMAQVCPDAWLLNYTNPMAMNVSYLHHVAPRLKVLGLCHSVYWTMVGLCELIDVPYEDISYWSAGVNHQAWVLRWERGGQNLYPLLDQRIAADPELRRRVRVDMYRRLGYYPTETSEHSSEYVPWYLHDPDEVARLRLNIGEYVAISEANMTEYGRVRAQLADTESLPIDTGSTEYAPQVIHSLETGTRRVISANVVNDGLITNLPDGVAVEVPTVLDALGAHPMKVGDLPPQCAALNRGFLGPVDLTVRAAVNGDPRLVRAAAMVDPNTAATLSVDRIWDLCDELTAAHGDLLPEPLRSPASAHPDVVN</sequence>
<dbReference type="InterPro" id="IPR053715">
    <property type="entry name" value="GH4_Enzyme_sf"/>
</dbReference>
<evidence type="ECO:0000313" key="15">
    <source>
        <dbReference type="Proteomes" id="UP000430146"/>
    </source>
</evidence>
<evidence type="ECO:0000256" key="11">
    <source>
        <dbReference type="PIRSR" id="PIRSR601088-4"/>
    </source>
</evidence>
<dbReference type="RefSeq" id="WP_159232260.1">
    <property type="nucleotide sequence ID" value="NZ_CACSIP010000024.1"/>
</dbReference>
<dbReference type="CDD" id="cd05297">
    <property type="entry name" value="GH4_alpha_glucosidase_galactosidase"/>
    <property type="match status" value="1"/>
</dbReference>
<keyword evidence="10" id="KW-0408">Iron</keyword>
<keyword evidence="10" id="KW-0533">Nickel</keyword>
<dbReference type="PRINTS" id="PR00732">
    <property type="entry name" value="GLHYDRLASE4"/>
</dbReference>
<comment type="cofactor">
    <cofactor evidence="1">
        <name>Mn(2+)</name>
        <dbReference type="ChEBI" id="CHEBI:29035"/>
    </cofactor>
</comment>
<keyword evidence="8 12" id="KW-0326">Glycosidase</keyword>
<dbReference type="InterPro" id="IPR022616">
    <property type="entry name" value="Glyco_hydro_4_C"/>
</dbReference>
<evidence type="ECO:0000256" key="6">
    <source>
        <dbReference type="ARBA" id="ARBA00023211"/>
    </source>
</evidence>
<gene>
    <name evidence="14" type="primary">melA</name>
    <name evidence="14" type="ORF">AELLOGFF_04750</name>
</gene>
<keyword evidence="3 10" id="KW-0479">Metal-binding</keyword>
<evidence type="ECO:0000256" key="9">
    <source>
        <dbReference type="PIRSR" id="PIRSR601088-2"/>
    </source>
</evidence>
<reference evidence="14 15" key="1">
    <citation type="submission" date="2019-11" db="EMBL/GenBank/DDBJ databases">
        <authorList>
            <person name="Holert J."/>
        </authorList>
    </citation>
    <scope>NUCLEOTIDE SEQUENCE [LARGE SCALE GENOMIC DNA]</scope>
    <source>
        <strain evidence="14">BC8_1</strain>
    </source>
</reference>
<protein>
    <submittedName>
        <fullName evidence="14">Alpha-galactosidase</fullName>
        <ecNumber evidence="14">3.2.1.22</ecNumber>
    </submittedName>
</protein>
<evidence type="ECO:0000313" key="14">
    <source>
        <dbReference type="EMBL" id="CAA0126056.1"/>
    </source>
</evidence>
<feature type="binding site" evidence="10">
    <location>
        <position position="200"/>
    </location>
    <ligand>
        <name>Mn(2+)</name>
        <dbReference type="ChEBI" id="CHEBI:29035"/>
    </ligand>
</feature>
<evidence type="ECO:0000259" key="13">
    <source>
        <dbReference type="Pfam" id="PF11975"/>
    </source>
</evidence>
<dbReference type="OrthoDB" id="9767022at2"/>
<keyword evidence="4 12" id="KW-0378">Hydrolase</keyword>
<dbReference type="PANTHER" id="PTHR32092:SF6">
    <property type="entry name" value="ALPHA-GALACTOSIDASE"/>
    <property type="match status" value="1"/>
</dbReference>
<feature type="site" description="Increases basicity of active site Tyr" evidence="11">
    <location>
        <position position="110"/>
    </location>
</feature>
<dbReference type="EMBL" id="CACSIP010000024">
    <property type="protein sequence ID" value="CAA0126056.1"/>
    <property type="molecule type" value="Genomic_DNA"/>
</dbReference>
<evidence type="ECO:0000256" key="12">
    <source>
        <dbReference type="RuleBase" id="RU361152"/>
    </source>
</evidence>
<evidence type="ECO:0000256" key="5">
    <source>
        <dbReference type="ARBA" id="ARBA00023027"/>
    </source>
</evidence>
<evidence type="ECO:0000256" key="7">
    <source>
        <dbReference type="ARBA" id="ARBA00023277"/>
    </source>
</evidence>
<organism evidence="14 15">
    <name type="scientific">Mycolicibacterium vanbaalenii</name>
    <name type="common">Mycobacterium vanbaalenii</name>
    <dbReference type="NCBI Taxonomy" id="110539"/>
    <lineage>
        <taxon>Bacteria</taxon>
        <taxon>Bacillati</taxon>
        <taxon>Actinomycetota</taxon>
        <taxon>Actinomycetes</taxon>
        <taxon>Mycobacteriales</taxon>
        <taxon>Mycobacteriaceae</taxon>
        <taxon>Mycolicibacterium</taxon>
    </lineage>
</organism>
<dbReference type="Gene3D" id="3.90.1820.10">
    <property type="entry name" value="AglA-like glucosidase"/>
    <property type="match status" value="1"/>
</dbReference>
<dbReference type="GO" id="GO:0016616">
    <property type="term" value="F:oxidoreductase activity, acting on the CH-OH group of donors, NAD or NADP as acceptor"/>
    <property type="evidence" value="ECO:0007669"/>
    <property type="project" value="InterPro"/>
</dbReference>
<dbReference type="InterPro" id="IPR001088">
    <property type="entry name" value="Glyco_hydro_4"/>
</dbReference>
<keyword evidence="15" id="KW-1185">Reference proteome</keyword>
<dbReference type="Pfam" id="PF11975">
    <property type="entry name" value="Glyco_hydro_4C"/>
    <property type="match status" value="1"/>
</dbReference>
<keyword evidence="5 12" id="KW-0520">NAD</keyword>
<evidence type="ECO:0000256" key="1">
    <source>
        <dbReference type="ARBA" id="ARBA00001936"/>
    </source>
</evidence>
<keyword evidence="10" id="KW-0170">Cobalt</keyword>
<dbReference type="InterPro" id="IPR015955">
    <property type="entry name" value="Lactate_DH/Glyco_Ohase_4_C"/>
</dbReference>
<evidence type="ECO:0000256" key="10">
    <source>
        <dbReference type="PIRSR" id="PIRSR601088-3"/>
    </source>
</evidence>
<dbReference type="Proteomes" id="UP000430146">
    <property type="component" value="Unassembled WGS sequence"/>
</dbReference>
<accession>A0A5S9R1R4</accession>
<dbReference type="PANTHER" id="PTHR32092">
    <property type="entry name" value="6-PHOSPHO-BETA-GLUCOSIDASE-RELATED"/>
    <property type="match status" value="1"/>
</dbReference>
<dbReference type="NCBIfam" id="NF011657">
    <property type="entry name" value="PRK15076.1"/>
    <property type="match status" value="1"/>
</dbReference>
<dbReference type="Pfam" id="PF02056">
    <property type="entry name" value="Glyco_hydro_4"/>
    <property type="match status" value="1"/>
</dbReference>
<comment type="cofactor">
    <cofactor evidence="12">
        <name>NAD(+)</name>
        <dbReference type="ChEBI" id="CHEBI:57540"/>
    </cofactor>
    <text evidence="12">Binds 1 NAD(+) per subunit.</text>
</comment>
<dbReference type="EC" id="3.2.1.22" evidence="14"/>
<dbReference type="GO" id="GO:0004557">
    <property type="term" value="F:alpha-galactosidase activity"/>
    <property type="evidence" value="ECO:0007669"/>
    <property type="project" value="UniProtKB-EC"/>
</dbReference>
<dbReference type="AlphaFoldDB" id="A0A5S9R1R4"/>
<keyword evidence="6 10" id="KW-0464">Manganese</keyword>
<proteinExistence type="inferred from homology"/>
<evidence type="ECO:0000256" key="2">
    <source>
        <dbReference type="ARBA" id="ARBA00010141"/>
    </source>
</evidence>
<feature type="domain" description="Glycosyl hydrolase family 4 C-terminal" evidence="13">
    <location>
        <begin position="196"/>
        <end position="402"/>
    </location>
</feature>
<evidence type="ECO:0000256" key="3">
    <source>
        <dbReference type="ARBA" id="ARBA00022723"/>
    </source>
</evidence>
<evidence type="ECO:0000256" key="8">
    <source>
        <dbReference type="ARBA" id="ARBA00023295"/>
    </source>
</evidence>
<dbReference type="SUPFAM" id="SSF56327">
    <property type="entry name" value="LDH C-terminal domain-like"/>
    <property type="match status" value="1"/>
</dbReference>
<dbReference type="GO" id="GO:0046872">
    <property type="term" value="F:metal ion binding"/>
    <property type="evidence" value="ECO:0007669"/>
    <property type="project" value="UniProtKB-KW"/>
</dbReference>
<dbReference type="GO" id="GO:0005975">
    <property type="term" value="P:carbohydrate metabolic process"/>
    <property type="evidence" value="ECO:0007669"/>
    <property type="project" value="InterPro"/>
</dbReference>
<evidence type="ECO:0000256" key="4">
    <source>
        <dbReference type="ARBA" id="ARBA00022801"/>
    </source>
</evidence>
<comment type="similarity">
    <text evidence="2 12">Belongs to the glycosyl hydrolase 4 family.</text>
</comment>
<name>A0A5S9R1R4_MYCVN</name>
<feature type="binding site" evidence="10">
    <location>
        <position position="170"/>
    </location>
    <ligand>
        <name>Mn(2+)</name>
        <dbReference type="ChEBI" id="CHEBI:29035"/>
    </ligand>
</feature>
<dbReference type="SUPFAM" id="SSF51735">
    <property type="entry name" value="NAD(P)-binding Rossmann-fold domains"/>
    <property type="match status" value="1"/>
</dbReference>
<dbReference type="InterPro" id="IPR036291">
    <property type="entry name" value="NAD(P)-bd_dom_sf"/>
</dbReference>
<feature type="binding site" evidence="9">
    <location>
        <position position="148"/>
    </location>
    <ligand>
        <name>substrate</name>
    </ligand>
</feature>